<organism evidence="12 13">
    <name type="scientific">Phaeovibrio sulfidiphilus</name>
    <dbReference type="NCBI Taxonomy" id="1220600"/>
    <lineage>
        <taxon>Bacteria</taxon>
        <taxon>Pseudomonadati</taxon>
        <taxon>Pseudomonadota</taxon>
        <taxon>Alphaproteobacteria</taxon>
        <taxon>Rhodospirillales</taxon>
        <taxon>Rhodospirillaceae</taxon>
        <taxon>Phaeovibrio</taxon>
    </lineage>
</organism>
<dbReference type="InterPro" id="IPR022571">
    <property type="entry name" value="Mg_chelatase_H_N"/>
</dbReference>
<comment type="similarity">
    <text evidence="1">Belongs to the Mg-chelatase subunit H family.</text>
</comment>
<dbReference type="PANTHER" id="PTHR44119:SF1">
    <property type="entry name" value="MAGNESIUM-CHELATASE SUBUNIT CHLH, CHLOROPLASTIC"/>
    <property type="match status" value="1"/>
</dbReference>
<dbReference type="GO" id="GO:0015995">
    <property type="term" value="P:chlorophyll biosynthetic process"/>
    <property type="evidence" value="ECO:0007669"/>
    <property type="project" value="UniProtKB-KW"/>
</dbReference>
<dbReference type="NCBIfam" id="TIGR02025">
    <property type="entry name" value="BchH"/>
    <property type="match status" value="1"/>
</dbReference>
<proteinExistence type="inferred from homology"/>
<dbReference type="InterPro" id="IPR003672">
    <property type="entry name" value="CobN/Mg_chltase"/>
</dbReference>
<dbReference type="CDD" id="cd10150">
    <property type="entry name" value="CobN_like"/>
    <property type="match status" value="1"/>
</dbReference>
<dbReference type="AlphaFoldDB" id="A0A8J7CNM4"/>
<dbReference type="EC" id="6.6.1.1" evidence="2"/>
<evidence type="ECO:0000313" key="12">
    <source>
        <dbReference type="EMBL" id="MBE1236062.1"/>
    </source>
</evidence>
<evidence type="ECO:0000313" key="13">
    <source>
        <dbReference type="Proteomes" id="UP000631034"/>
    </source>
</evidence>
<comment type="pathway">
    <text evidence="8">Porphyrin-containing compound metabolism.</text>
</comment>
<name>A0A8J7CNM4_9PROT</name>
<protein>
    <recommendedName>
        <fullName evidence="2">magnesium chelatase</fullName>
        <ecNumber evidence="2">6.6.1.1</ecNumber>
    </recommendedName>
</protein>
<evidence type="ECO:0000256" key="8">
    <source>
        <dbReference type="ARBA" id="ARBA00023444"/>
    </source>
</evidence>
<feature type="domain" description="CobN/magnesium chelatase" evidence="10">
    <location>
        <begin position="178"/>
        <end position="1213"/>
    </location>
</feature>
<dbReference type="Pfam" id="PF11965">
    <property type="entry name" value="DUF3479"/>
    <property type="match status" value="1"/>
</dbReference>
<dbReference type="NCBIfam" id="NF009942">
    <property type="entry name" value="PRK13405.1"/>
    <property type="match status" value="1"/>
</dbReference>
<evidence type="ECO:0000256" key="3">
    <source>
        <dbReference type="ARBA" id="ARBA00022531"/>
    </source>
</evidence>
<evidence type="ECO:0000256" key="1">
    <source>
        <dbReference type="ARBA" id="ARBA00010851"/>
    </source>
</evidence>
<comment type="caution">
    <text evidence="12">The sequence shown here is derived from an EMBL/GenBank/DDBJ whole genome shotgun (WGS) entry which is preliminary data.</text>
</comment>
<evidence type="ECO:0000256" key="4">
    <source>
        <dbReference type="ARBA" id="ARBA00022598"/>
    </source>
</evidence>
<keyword evidence="7" id="KW-0149">Chlorophyll biosynthesis</keyword>
<dbReference type="GO" id="GO:0016851">
    <property type="term" value="F:magnesium chelatase activity"/>
    <property type="evidence" value="ECO:0007669"/>
    <property type="project" value="UniProtKB-EC"/>
</dbReference>
<evidence type="ECO:0000256" key="2">
    <source>
        <dbReference type="ARBA" id="ARBA00012825"/>
    </source>
</evidence>
<dbReference type="Pfam" id="PF02514">
    <property type="entry name" value="CobN-Mg_chel"/>
    <property type="match status" value="1"/>
</dbReference>
<evidence type="ECO:0000259" key="10">
    <source>
        <dbReference type="Pfam" id="PF02514"/>
    </source>
</evidence>
<dbReference type="EMBL" id="JACZHT010000001">
    <property type="protein sequence ID" value="MBE1236062.1"/>
    <property type="molecule type" value="Genomic_DNA"/>
</dbReference>
<sequence>MQKPISEADRRAPLRVVIITLDGHLAGAVARARADLVRDIPGIELNMHAAVEWADNPRALEQAVADVGQADIIVATMLFLDDQIQAIRPALEARRDHCYALFGALAEGQIVNLTKMGDFTFEGANRGPLAMLKRLRGDKGKSSEGGANQMAMLKRLPKLLRLIPGKAQDLRAYFIALQYWLAGSDDNLVNMVRFLIDRYARGRHAHLKGTLKPAAPVEYPETGLYHPRLETRVTDDLSHLPAVDGSKGTVGLLLMRSYVLAGNTEHYDAVITALEEKGLRVIPAYAAGLDNRPAVEEFFFDKAGRPTIDLLLSLTGFSLVGGPAYNDSHAAEEILSRLDVPYMTTMAVEFQTLSQWKESERGLMPVEATMMMAIPELDGCINPMLYGGRADGADDRQGHEMCAEPERVETLVGRVLKMIRLRRKARQDRKVAIILFNFPPNAGATGTAAYLSVYESLFNTLNRMKAEGYDVGEVPESPDALRKMIQGGNASKFGAPANVHVRIPTDDHVRREKYLADIEAQWGSAPGRDLTDGATIFVLGQQFGNVFVGIQPTFGYEGDPMRLLFERGFAPTHAFAAFYRYLREVMDVDAVLHFGMHGALEFMPGKQTALSGKCWPERLIGDLPNFYFYASNNPSEGSLAKRRGSATLITYLTPSVTEAGLHKGLQELKSSLQRWRSSGPDDDESERFRMIDVIQAQAAELELAEAEPLWGEDAAHKVDELWTKLLEVEQTNIPFGLHVIGKPPSADERKDLLGAMCEATHGFKASKEDLDRLFAGEKPEKIAGKDEKAREAWADLARINGLLSEDHELPALVVALDGRYVRPAPGGDLLRSPAVLPTGRNMHGFDPFRIPSRYAMEDGRRHADLIIERHKADNGGACPETVAMVLWGADNLKNEGVPVAQALSLMGTRPRFDNYGRLCGAELIPAEEMTRPRVDVVMTLSGIFRDLLPLQTRLLAEAALLAARADEPDEMNFVRKHTLAYMAKQGCDFETAALRVFSNADGAYGSNVNLLVDSGRWEGGDELADTFTRRKSFAYGVNGRSQAQAELFQTMLSDVDLAYQNLESMELGVTTIDHYFDTLGGISKAVSRAKGGEEVPVYIGDQTKGDGKVRSLAEQVALETRTRVLNPKWYEGMLEHGYEGVRQIEAHVTNTLGWSATTGQVAPWVYQHITETFMLDEKMRERLGKLNPQASARVANRLLEAHERKYWEPDEATLEALRNASEELEDAMENVSEDAA</sequence>
<accession>A0A8J7CNM4</accession>
<comment type="catalytic activity">
    <reaction evidence="9">
        <text>protoporphyrin IX + Mg(2+) + ATP + H2O = Mg-protoporphyrin IX + ADP + phosphate + 3 H(+)</text>
        <dbReference type="Rhea" id="RHEA:13961"/>
        <dbReference type="ChEBI" id="CHEBI:15377"/>
        <dbReference type="ChEBI" id="CHEBI:15378"/>
        <dbReference type="ChEBI" id="CHEBI:18420"/>
        <dbReference type="ChEBI" id="CHEBI:30616"/>
        <dbReference type="ChEBI" id="CHEBI:43474"/>
        <dbReference type="ChEBI" id="CHEBI:57306"/>
        <dbReference type="ChEBI" id="CHEBI:60492"/>
        <dbReference type="ChEBI" id="CHEBI:456216"/>
        <dbReference type="EC" id="6.6.1.1"/>
    </reaction>
</comment>
<dbReference type="PANTHER" id="PTHR44119">
    <property type="entry name" value="MAGNESIUM-CHELATASE SUBUNIT CHLH, CHLOROPLASTIC"/>
    <property type="match status" value="1"/>
</dbReference>
<feature type="domain" description="Magnesium chelatase subunit H N-terminal" evidence="11">
    <location>
        <begin position="15"/>
        <end position="174"/>
    </location>
</feature>
<keyword evidence="6" id="KW-0067">ATP-binding</keyword>
<dbReference type="GO" id="GO:0015979">
    <property type="term" value="P:photosynthesis"/>
    <property type="evidence" value="ECO:0007669"/>
    <property type="project" value="UniProtKB-KW"/>
</dbReference>
<keyword evidence="5" id="KW-0547">Nucleotide-binding</keyword>
<dbReference type="RefSeq" id="WP_192532950.1">
    <property type="nucleotide sequence ID" value="NZ_JACZHT010000001.1"/>
</dbReference>
<evidence type="ECO:0000259" key="11">
    <source>
        <dbReference type="Pfam" id="PF11965"/>
    </source>
</evidence>
<evidence type="ECO:0000256" key="5">
    <source>
        <dbReference type="ARBA" id="ARBA00022741"/>
    </source>
</evidence>
<keyword evidence="4" id="KW-0436">Ligase</keyword>
<keyword evidence="3" id="KW-0602">Photosynthesis</keyword>
<evidence type="ECO:0000256" key="7">
    <source>
        <dbReference type="ARBA" id="ARBA00023171"/>
    </source>
</evidence>
<dbReference type="GO" id="GO:0005524">
    <property type="term" value="F:ATP binding"/>
    <property type="evidence" value="ECO:0007669"/>
    <property type="project" value="UniProtKB-KW"/>
</dbReference>
<dbReference type="Proteomes" id="UP000631034">
    <property type="component" value="Unassembled WGS sequence"/>
</dbReference>
<gene>
    <name evidence="12" type="ORF">IHV25_00105</name>
</gene>
<evidence type="ECO:0000256" key="6">
    <source>
        <dbReference type="ARBA" id="ARBA00022840"/>
    </source>
</evidence>
<keyword evidence="13" id="KW-1185">Reference proteome</keyword>
<evidence type="ECO:0000256" key="9">
    <source>
        <dbReference type="ARBA" id="ARBA00048693"/>
    </source>
</evidence>
<reference evidence="12" key="1">
    <citation type="submission" date="2020-10" db="EMBL/GenBank/DDBJ databases">
        <title>Genome sequence of the unusual species of purple photosynthetic bacteria, Phaeovibrio sulfidiphilus DSM 23193, type strain.</title>
        <authorList>
            <person name="Kyndt J.A."/>
            <person name="Meyer T.E."/>
        </authorList>
    </citation>
    <scope>NUCLEOTIDE SEQUENCE</scope>
    <source>
        <strain evidence="12">DSM 23193</strain>
    </source>
</reference>
<dbReference type="InterPro" id="IPR011771">
    <property type="entry name" value="BchH"/>
</dbReference>